<reference evidence="1 2" key="1">
    <citation type="submission" date="2020-04" db="EMBL/GenBank/DDBJ databases">
        <authorList>
            <person name="Wallbank WR R."/>
            <person name="Pardo Diaz C."/>
            <person name="Kozak K."/>
            <person name="Martin S."/>
            <person name="Jiggins C."/>
            <person name="Moest M."/>
            <person name="Warren A I."/>
            <person name="Byers J.R.P. K."/>
            <person name="Montejo-Kovacevich G."/>
            <person name="Yen C E."/>
        </authorList>
    </citation>
    <scope>NUCLEOTIDE SEQUENCE [LARGE SCALE GENOMIC DNA]</scope>
</reference>
<accession>A0A8S1AFK4</accession>
<sequence length="123" mass="14203">MLEKFDGGKFKYVNSIITCDETWLYYFDVPTKSQSKVCVFQDEDTPTSVKMSQTVKTRMVAVFFSKRGILSTIVLDKQKTVTASWYTEKCLPRVLEALKNERPNSRLDTWFLHQDNAPAHRAG</sequence>
<dbReference type="Proteomes" id="UP000494256">
    <property type="component" value="Unassembled WGS sequence"/>
</dbReference>
<dbReference type="PANTHER" id="PTHR46060">
    <property type="entry name" value="MARINER MOS1 TRANSPOSASE-LIKE PROTEIN"/>
    <property type="match status" value="1"/>
</dbReference>
<dbReference type="OrthoDB" id="2187at2759"/>
<comment type="caution">
    <text evidence="1">The sequence shown here is derived from an EMBL/GenBank/DDBJ whole genome shotgun (WGS) entry which is preliminary data.</text>
</comment>
<dbReference type="AlphaFoldDB" id="A0A8S1AFK4"/>
<evidence type="ECO:0000313" key="2">
    <source>
        <dbReference type="Proteomes" id="UP000494256"/>
    </source>
</evidence>
<dbReference type="InterPro" id="IPR052709">
    <property type="entry name" value="Transposase-MT_Hybrid"/>
</dbReference>
<dbReference type="InterPro" id="IPR001888">
    <property type="entry name" value="Transposase_1"/>
</dbReference>
<dbReference type="EMBL" id="CADEBD010000314">
    <property type="protein sequence ID" value="CAB3243828.1"/>
    <property type="molecule type" value="Genomic_DNA"/>
</dbReference>
<protein>
    <recommendedName>
        <fullName evidence="3">Transposase</fullName>
    </recommendedName>
</protein>
<dbReference type="Pfam" id="PF01359">
    <property type="entry name" value="Transposase_1"/>
    <property type="match status" value="1"/>
</dbReference>
<evidence type="ECO:0008006" key="3">
    <source>
        <dbReference type="Google" id="ProtNLM"/>
    </source>
</evidence>
<dbReference type="InterPro" id="IPR036397">
    <property type="entry name" value="RNaseH_sf"/>
</dbReference>
<evidence type="ECO:0000313" key="1">
    <source>
        <dbReference type="EMBL" id="CAB3243828.1"/>
    </source>
</evidence>
<organism evidence="1 2">
    <name type="scientific">Arctia plantaginis</name>
    <name type="common">Wood tiger moth</name>
    <name type="synonym">Phalaena plantaginis</name>
    <dbReference type="NCBI Taxonomy" id="874455"/>
    <lineage>
        <taxon>Eukaryota</taxon>
        <taxon>Metazoa</taxon>
        <taxon>Ecdysozoa</taxon>
        <taxon>Arthropoda</taxon>
        <taxon>Hexapoda</taxon>
        <taxon>Insecta</taxon>
        <taxon>Pterygota</taxon>
        <taxon>Neoptera</taxon>
        <taxon>Endopterygota</taxon>
        <taxon>Lepidoptera</taxon>
        <taxon>Glossata</taxon>
        <taxon>Ditrysia</taxon>
        <taxon>Noctuoidea</taxon>
        <taxon>Erebidae</taxon>
        <taxon>Arctiinae</taxon>
        <taxon>Arctia</taxon>
    </lineage>
</organism>
<dbReference type="PANTHER" id="PTHR46060:SF1">
    <property type="entry name" value="MARINER MOS1 TRANSPOSASE-LIKE PROTEIN"/>
    <property type="match status" value="1"/>
</dbReference>
<dbReference type="Gene3D" id="3.30.420.10">
    <property type="entry name" value="Ribonuclease H-like superfamily/Ribonuclease H"/>
    <property type="match status" value="1"/>
</dbReference>
<gene>
    <name evidence="1" type="ORF">APLA_LOCUS10544</name>
</gene>
<name>A0A8S1AFK4_ARCPL</name>
<proteinExistence type="predicted"/>
<dbReference type="GO" id="GO:0003676">
    <property type="term" value="F:nucleic acid binding"/>
    <property type="evidence" value="ECO:0007669"/>
    <property type="project" value="InterPro"/>
</dbReference>